<evidence type="ECO:0000313" key="1">
    <source>
        <dbReference type="EMBL" id="KZP30110.1"/>
    </source>
</evidence>
<gene>
    <name evidence="1" type="ORF">FIBSPDRAFT_850826</name>
</gene>
<organism evidence="1 2">
    <name type="scientific">Athelia psychrophila</name>
    <dbReference type="NCBI Taxonomy" id="1759441"/>
    <lineage>
        <taxon>Eukaryota</taxon>
        <taxon>Fungi</taxon>
        <taxon>Dikarya</taxon>
        <taxon>Basidiomycota</taxon>
        <taxon>Agaricomycotina</taxon>
        <taxon>Agaricomycetes</taxon>
        <taxon>Agaricomycetidae</taxon>
        <taxon>Atheliales</taxon>
        <taxon>Atheliaceae</taxon>
        <taxon>Athelia</taxon>
    </lineage>
</organism>
<name>A0A166T2F7_9AGAM</name>
<accession>A0A166T2F7</accession>
<protein>
    <submittedName>
        <fullName evidence="1">Uncharacterized protein</fullName>
    </submittedName>
</protein>
<evidence type="ECO:0000313" key="2">
    <source>
        <dbReference type="Proteomes" id="UP000076532"/>
    </source>
</evidence>
<dbReference type="AlphaFoldDB" id="A0A166T2F7"/>
<keyword evidence="2" id="KW-1185">Reference proteome</keyword>
<dbReference type="EMBL" id="KV417495">
    <property type="protein sequence ID" value="KZP30110.1"/>
    <property type="molecule type" value="Genomic_DNA"/>
</dbReference>
<dbReference type="Proteomes" id="UP000076532">
    <property type="component" value="Unassembled WGS sequence"/>
</dbReference>
<reference evidence="1 2" key="1">
    <citation type="journal article" date="2016" name="Mol. Biol. Evol.">
        <title>Comparative Genomics of Early-Diverging Mushroom-Forming Fungi Provides Insights into the Origins of Lignocellulose Decay Capabilities.</title>
        <authorList>
            <person name="Nagy L.G."/>
            <person name="Riley R."/>
            <person name="Tritt A."/>
            <person name="Adam C."/>
            <person name="Daum C."/>
            <person name="Floudas D."/>
            <person name="Sun H."/>
            <person name="Yadav J.S."/>
            <person name="Pangilinan J."/>
            <person name="Larsson K.H."/>
            <person name="Matsuura K."/>
            <person name="Barry K."/>
            <person name="Labutti K."/>
            <person name="Kuo R."/>
            <person name="Ohm R.A."/>
            <person name="Bhattacharya S.S."/>
            <person name="Shirouzu T."/>
            <person name="Yoshinaga Y."/>
            <person name="Martin F.M."/>
            <person name="Grigoriev I.V."/>
            <person name="Hibbett D.S."/>
        </authorList>
    </citation>
    <scope>NUCLEOTIDE SEQUENCE [LARGE SCALE GENOMIC DNA]</scope>
    <source>
        <strain evidence="1 2">CBS 109695</strain>
    </source>
</reference>
<proteinExistence type="predicted"/>
<sequence>MLRRSRGDTPPHFRQKPVILLSATVYGLTVSNQKYAYVISESNEIPRKTEEIGCRAKQCTLNDAKPAKH</sequence>